<protein>
    <recommendedName>
        <fullName evidence="9">CXXC-type zinc finger protein 1</fullName>
    </recommendedName>
</protein>
<organism evidence="12 13">
    <name type="scientific">Orchesella cincta</name>
    <name type="common">Springtail</name>
    <name type="synonym">Podura cincta</name>
    <dbReference type="NCBI Taxonomy" id="48709"/>
    <lineage>
        <taxon>Eukaryota</taxon>
        <taxon>Metazoa</taxon>
        <taxon>Ecdysozoa</taxon>
        <taxon>Arthropoda</taxon>
        <taxon>Hexapoda</taxon>
        <taxon>Collembola</taxon>
        <taxon>Entomobryomorpha</taxon>
        <taxon>Entomobryoidea</taxon>
        <taxon>Orchesellidae</taxon>
        <taxon>Orchesellinae</taxon>
        <taxon>Orchesella</taxon>
    </lineage>
</organism>
<keyword evidence="2" id="KW-0479">Metal-binding</keyword>
<keyword evidence="13" id="KW-1185">Reference proteome</keyword>
<feature type="region of interest" description="Disordered" evidence="10">
    <location>
        <begin position="1"/>
        <end position="74"/>
    </location>
</feature>
<dbReference type="OMA" id="GERDNIN"/>
<evidence type="ECO:0000256" key="9">
    <source>
        <dbReference type="ARBA" id="ARBA00023828"/>
    </source>
</evidence>
<evidence type="ECO:0000256" key="2">
    <source>
        <dbReference type="ARBA" id="ARBA00022723"/>
    </source>
</evidence>
<dbReference type="AlphaFoldDB" id="A0A1D2NA81"/>
<evidence type="ECO:0000256" key="7">
    <source>
        <dbReference type="ARBA" id="ARBA00023163"/>
    </source>
</evidence>
<evidence type="ECO:0000256" key="4">
    <source>
        <dbReference type="ARBA" id="ARBA00022833"/>
    </source>
</evidence>
<feature type="compositionally biased region" description="Acidic residues" evidence="10">
    <location>
        <begin position="24"/>
        <end position="35"/>
    </location>
</feature>
<dbReference type="PANTHER" id="PTHR46174">
    <property type="entry name" value="CXXC-TYPE ZINC FINGER PROTEIN 1"/>
    <property type="match status" value="1"/>
</dbReference>
<evidence type="ECO:0000256" key="10">
    <source>
        <dbReference type="SAM" id="MobiDB-lite"/>
    </source>
</evidence>
<name>A0A1D2NA81_ORCCI</name>
<dbReference type="GO" id="GO:0008270">
    <property type="term" value="F:zinc ion binding"/>
    <property type="evidence" value="ECO:0007669"/>
    <property type="project" value="UniProtKB-KW"/>
</dbReference>
<feature type="compositionally biased region" description="Basic residues" evidence="10">
    <location>
        <begin position="1"/>
        <end position="17"/>
    </location>
</feature>
<proteinExistence type="predicted"/>
<dbReference type="Proteomes" id="UP000094527">
    <property type="component" value="Unassembled WGS sequence"/>
</dbReference>
<dbReference type="GO" id="GO:0003677">
    <property type="term" value="F:DNA binding"/>
    <property type="evidence" value="ECO:0007669"/>
    <property type="project" value="UniProtKB-KW"/>
</dbReference>
<evidence type="ECO:0000256" key="6">
    <source>
        <dbReference type="ARBA" id="ARBA00023125"/>
    </source>
</evidence>
<reference evidence="12 13" key="1">
    <citation type="journal article" date="2016" name="Genome Biol. Evol.">
        <title>Gene Family Evolution Reflects Adaptation to Soil Environmental Stressors in the Genome of the Collembolan Orchesella cincta.</title>
        <authorList>
            <person name="Faddeeva-Vakhrusheva A."/>
            <person name="Derks M.F."/>
            <person name="Anvar S.Y."/>
            <person name="Agamennone V."/>
            <person name="Suring W."/>
            <person name="Smit S."/>
            <person name="van Straalen N.M."/>
            <person name="Roelofs D."/>
        </authorList>
    </citation>
    <scope>NUCLEOTIDE SEQUENCE [LARGE SCALE GENOMIC DNA]</scope>
    <source>
        <tissue evidence="12">Mixed pool</tissue>
    </source>
</reference>
<dbReference type="Pfam" id="PF12269">
    <property type="entry name" value="CpG_bind_C"/>
    <property type="match status" value="1"/>
</dbReference>
<dbReference type="InterPro" id="IPR022056">
    <property type="entry name" value="CpG-bd_C"/>
</dbReference>
<dbReference type="STRING" id="48709.A0A1D2NA81"/>
<accession>A0A1D2NA81</accession>
<evidence type="ECO:0000259" key="11">
    <source>
        <dbReference type="Pfam" id="PF12269"/>
    </source>
</evidence>
<evidence type="ECO:0000256" key="5">
    <source>
        <dbReference type="ARBA" id="ARBA00023015"/>
    </source>
</evidence>
<dbReference type="GO" id="GO:0045893">
    <property type="term" value="P:positive regulation of DNA-templated transcription"/>
    <property type="evidence" value="ECO:0007669"/>
    <property type="project" value="TreeGrafter"/>
</dbReference>
<sequence length="405" mass="46785">MGRSKIRGKHGSRKKSSTRRDATTDSEDSDWMDEQEGSKRSNKRSRDPATVTRKGARKQRGKDRSEEEEKKDDLESSKEPRQCYWIECVNVARPNSKYCSDDCGIKLAKKRILTILPAKLEQWKKSPCFAEDKNKLDLENASRERTQQNALLEDLEHKRIALDSFIDKVSKLEYKEDALVGLDLQEEEGSVACVSCGLECSRKNFLKHIEKCYNKHEKNMTFVSSEMTVVNGTPIHCDFLNVKTNRYCKRLKELCPEHTKPPKHPPNAICGAPMSSDPYELDIKTICLLQKKECTRHHCWEKLRRVEIDMRKVYAWMKIQGTRDQEHKSNEALASRCNVLGLLLHTTTSHDYQNQEKAHKVREDEVKDRERELASSTDQATVSNNDIPTEKLEHDQNGASEYLQD</sequence>
<dbReference type="PANTHER" id="PTHR46174:SF1">
    <property type="entry name" value="CXXC-TYPE ZINC FINGER PROTEIN 1"/>
    <property type="match status" value="1"/>
</dbReference>
<keyword evidence="8" id="KW-0539">Nucleus</keyword>
<feature type="compositionally biased region" description="Basic and acidic residues" evidence="10">
    <location>
        <begin position="62"/>
        <end position="74"/>
    </location>
</feature>
<keyword evidence="5" id="KW-0805">Transcription regulation</keyword>
<dbReference type="GO" id="GO:0048188">
    <property type="term" value="C:Set1C/COMPASS complex"/>
    <property type="evidence" value="ECO:0007669"/>
    <property type="project" value="InterPro"/>
</dbReference>
<evidence type="ECO:0000313" key="12">
    <source>
        <dbReference type="EMBL" id="ODN02160.1"/>
    </source>
</evidence>
<evidence type="ECO:0000256" key="3">
    <source>
        <dbReference type="ARBA" id="ARBA00022771"/>
    </source>
</evidence>
<feature type="compositionally biased region" description="Basic and acidic residues" evidence="10">
    <location>
        <begin position="36"/>
        <end position="47"/>
    </location>
</feature>
<dbReference type="EMBL" id="LJIJ01000122">
    <property type="protein sequence ID" value="ODN02160.1"/>
    <property type="molecule type" value="Genomic_DNA"/>
</dbReference>
<comment type="subcellular location">
    <subcellularLocation>
        <location evidence="1">Nucleus</location>
    </subcellularLocation>
</comment>
<keyword evidence="3" id="KW-0863">Zinc-finger</keyword>
<comment type="caution">
    <text evidence="12">The sequence shown here is derived from an EMBL/GenBank/DDBJ whole genome shotgun (WGS) entry which is preliminary data.</text>
</comment>
<feature type="region of interest" description="Disordered" evidence="10">
    <location>
        <begin position="351"/>
        <end position="405"/>
    </location>
</feature>
<keyword evidence="7" id="KW-0804">Transcription</keyword>
<feature type="domain" description="CpG binding protein C-terminal" evidence="11">
    <location>
        <begin position="108"/>
        <end position="343"/>
    </location>
</feature>
<dbReference type="InterPro" id="IPR037869">
    <property type="entry name" value="Spp1/CFP1"/>
</dbReference>
<evidence type="ECO:0000313" key="13">
    <source>
        <dbReference type="Proteomes" id="UP000094527"/>
    </source>
</evidence>
<gene>
    <name evidence="12" type="ORF">Ocin01_04496</name>
</gene>
<evidence type="ECO:0000256" key="1">
    <source>
        <dbReference type="ARBA" id="ARBA00004123"/>
    </source>
</evidence>
<feature type="compositionally biased region" description="Basic and acidic residues" evidence="10">
    <location>
        <begin position="353"/>
        <end position="373"/>
    </location>
</feature>
<evidence type="ECO:0000256" key="8">
    <source>
        <dbReference type="ARBA" id="ARBA00023242"/>
    </source>
</evidence>
<keyword evidence="4" id="KW-0862">Zinc</keyword>
<keyword evidence="6" id="KW-0238">DNA-binding</keyword>
<feature type="compositionally biased region" description="Polar residues" evidence="10">
    <location>
        <begin position="374"/>
        <end position="387"/>
    </location>
</feature>